<dbReference type="Proteomes" id="UP000447545">
    <property type="component" value="Unassembled WGS sequence"/>
</dbReference>
<evidence type="ECO:0000313" key="1">
    <source>
        <dbReference type="EMBL" id="MTE28097.1"/>
    </source>
</evidence>
<sequence length="239" mass="27656">MMKSICRIACLFLTTLIFGQESSLIQNINFRAKDLKHSLNASGDSLLLESEFDISKVNIYNNSFEKTFIVEKQKIKIPLAKIPNGRFVTEVKVQDKLIILTLLRHKALNTVEDTIVDTEIEEQSTINELTLTNEAEGKTLPITDIKEQPVRNVRFYWIVKHINKGHSSSKKMRIGDKEVVDRMIAQHKIDLKSKAGKHNELTIWEVYDTTEFMRFKRQNPDYANSQETNCFNTVPFYKS</sequence>
<protein>
    <submittedName>
        <fullName evidence="1">Uncharacterized protein</fullName>
    </submittedName>
</protein>
<reference evidence="1 2" key="1">
    <citation type="submission" date="2019-11" db="EMBL/GenBank/DDBJ databases">
        <title>Winogradskyella ouciana sp. nov., isolated from the hadal seawater of the Mariana Trench.</title>
        <authorList>
            <person name="Liu R."/>
        </authorList>
    </citation>
    <scope>NUCLEOTIDE SEQUENCE [LARGE SCALE GENOMIC DNA]</scope>
    <source>
        <strain evidence="1 2">ZXX205</strain>
    </source>
</reference>
<dbReference type="AlphaFoldDB" id="A0A7K1GFK9"/>
<proteinExistence type="predicted"/>
<keyword evidence="2" id="KW-1185">Reference proteome</keyword>
<comment type="caution">
    <text evidence="1">The sequence shown here is derived from an EMBL/GenBank/DDBJ whole genome shotgun (WGS) entry which is preliminary data.</text>
</comment>
<name>A0A7K1GFK9_9FLAO</name>
<dbReference type="EMBL" id="WJYA01000009">
    <property type="protein sequence ID" value="MTE28097.1"/>
    <property type="molecule type" value="Genomic_DNA"/>
</dbReference>
<dbReference type="RefSeq" id="WP_155090106.1">
    <property type="nucleotide sequence ID" value="NZ_WJYA01000009.1"/>
</dbReference>
<accession>A0A7K1GFK9</accession>
<organism evidence="1 2">
    <name type="scientific">Winogradskyella ouciana</name>
    <dbReference type="NCBI Taxonomy" id="2608631"/>
    <lineage>
        <taxon>Bacteria</taxon>
        <taxon>Pseudomonadati</taxon>
        <taxon>Bacteroidota</taxon>
        <taxon>Flavobacteriia</taxon>
        <taxon>Flavobacteriales</taxon>
        <taxon>Flavobacteriaceae</taxon>
        <taxon>Winogradskyella</taxon>
    </lineage>
</organism>
<gene>
    <name evidence="1" type="ORF">F1003_14245</name>
</gene>
<evidence type="ECO:0000313" key="2">
    <source>
        <dbReference type="Proteomes" id="UP000447545"/>
    </source>
</evidence>